<proteinExistence type="predicted"/>
<dbReference type="RefSeq" id="XP_067482123.1">
    <property type="nucleotide sequence ID" value="XM_067622443.1"/>
</dbReference>
<dbReference type="InterPro" id="IPR036047">
    <property type="entry name" value="F-box-like_dom_sf"/>
</dbReference>
<dbReference type="VEuPathDB" id="FungiDB:ASPBRDRAFT_27868"/>
<dbReference type="OMA" id="ICPGRRC"/>
<dbReference type="EMBL" id="KV878681">
    <property type="protein sequence ID" value="OJJ74875.1"/>
    <property type="molecule type" value="Genomic_DNA"/>
</dbReference>
<dbReference type="SUPFAM" id="SSF81383">
    <property type="entry name" value="F-box domain"/>
    <property type="match status" value="1"/>
</dbReference>
<evidence type="ECO:0000313" key="3">
    <source>
        <dbReference type="EMBL" id="OJJ74875.1"/>
    </source>
</evidence>
<dbReference type="InterPro" id="IPR001810">
    <property type="entry name" value="F-box_dom"/>
</dbReference>
<keyword evidence="4" id="KW-1185">Reference proteome</keyword>
<sequence>MSIDSNTGPQDRDGMPLAVVERLLQFMSLDSRSALRLTCRPWCRAIDRIMPSQHPVANTVPADILLLIYYRLSPRDFENARRTCFQWMRASLDQRLLKYMLKRMGWWVSCLQDCQHSGLVSDEDGSFAWRLSKHFSTECLLSDRKENEGRSGFLTTAIVDFSQPQQHIKKPRRSSRNASTDFQLTPTQDAAITVFHVSNCGNYLLVASSRTIFVYRLLTRGADDNGAEVLAASVDASTPTLVVALLLRNRQAMVCELIPARGQRSYELRRIKYAMKIASQYFFHNLCSQDDPPRSVSICPGRRCVAFGSFSCLELRRYDPQINHDSRFQIPVWQPPEFLHFLPRRPELPGVYRIISSLADFGLAGCRCDYQISESKKCVFHRSPWGPVRDFRIRWAQDCRAIPISDGVHVLLIDELHNLCLGYGAPGTQTRIVDTIAFEHPAKLGRSTRRYPDPEVFAAGSDLTWGLRVVTAYDESGMAVGSFLPRDNSFDHQGSQEHRDIPVQNEDKDWEFLPGEDGPKYLLGIQSIYGKEIGQVDGVVELVVQSYNHSVRVWAFNEAGQTSVIDVDTFTSASRPAADFPYKITIGSDGDIASAGSDKNTSQAPPNPTRKRKHNYSLPEFGGQYSRARLLHDLITEEVKPSRLTELEADASKMSPWMYTTFVDLEIPESVSPGEDLCRMVDMN</sequence>
<dbReference type="OrthoDB" id="1689567at2759"/>
<evidence type="ECO:0000259" key="2">
    <source>
        <dbReference type="Pfam" id="PF00646"/>
    </source>
</evidence>
<feature type="domain" description="F-box" evidence="2">
    <location>
        <begin position="15"/>
        <end position="48"/>
    </location>
</feature>
<dbReference type="Proteomes" id="UP000184499">
    <property type="component" value="Unassembled WGS sequence"/>
</dbReference>
<feature type="region of interest" description="Disordered" evidence="1">
    <location>
        <begin position="591"/>
        <end position="618"/>
    </location>
</feature>
<dbReference type="Pfam" id="PF00646">
    <property type="entry name" value="F-box"/>
    <property type="match status" value="1"/>
</dbReference>
<accession>A0A1L9UT50</accession>
<dbReference type="GeneID" id="93574931"/>
<dbReference type="AlphaFoldDB" id="A0A1L9UT50"/>
<organism evidence="3 4">
    <name type="scientific">Aspergillus brasiliensis (strain CBS 101740 / IMI 381727 / IBT 21946)</name>
    <dbReference type="NCBI Taxonomy" id="767769"/>
    <lineage>
        <taxon>Eukaryota</taxon>
        <taxon>Fungi</taxon>
        <taxon>Dikarya</taxon>
        <taxon>Ascomycota</taxon>
        <taxon>Pezizomycotina</taxon>
        <taxon>Eurotiomycetes</taxon>
        <taxon>Eurotiomycetidae</taxon>
        <taxon>Eurotiales</taxon>
        <taxon>Aspergillaceae</taxon>
        <taxon>Aspergillus</taxon>
        <taxon>Aspergillus subgen. Circumdati</taxon>
    </lineage>
</organism>
<name>A0A1L9UT50_ASPBC</name>
<dbReference type="InterPro" id="IPR036322">
    <property type="entry name" value="WD40_repeat_dom_sf"/>
</dbReference>
<gene>
    <name evidence="3" type="ORF">ASPBRDRAFT_27868</name>
</gene>
<protein>
    <recommendedName>
        <fullName evidence="2">F-box domain-containing protein</fullName>
    </recommendedName>
</protein>
<reference evidence="4" key="1">
    <citation type="journal article" date="2017" name="Genome Biol.">
        <title>Comparative genomics reveals high biological diversity and specific adaptations in the industrially and medically important fungal genus Aspergillus.</title>
        <authorList>
            <person name="de Vries R.P."/>
            <person name="Riley R."/>
            <person name="Wiebenga A."/>
            <person name="Aguilar-Osorio G."/>
            <person name="Amillis S."/>
            <person name="Uchima C.A."/>
            <person name="Anderluh G."/>
            <person name="Asadollahi M."/>
            <person name="Askin M."/>
            <person name="Barry K."/>
            <person name="Battaglia E."/>
            <person name="Bayram O."/>
            <person name="Benocci T."/>
            <person name="Braus-Stromeyer S.A."/>
            <person name="Caldana C."/>
            <person name="Canovas D."/>
            <person name="Cerqueira G.C."/>
            <person name="Chen F."/>
            <person name="Chen W."/>
            <person name="Choi C."/>
            <person name="Clum A."/>
            <person name="Dos Santos R.A."/>
            <person name="Damasio A.R."/>
            <person name="Diallinas G."/>
            <person name="Emri T."/>
            <person name="Fekete E."/>
            <person name="Flipphi M."/>
            <person name="Freyberg S."/>
            <person name="Gallo A."/>
            <person name="Gournas C."/>
            <person name="Habgood R."/>
            <person name="Hainaut M."/>
            <person name="Harispe M.L."/>
            <person name="Henrissat B."/>
            <person name="Hilden K.S."/>
            <person name="Hope R."/>
            <person name="Hossain A."/>
            <person name="Karabika E."/>
            <person name="Karaffa L."/>
            <person name="Karanyi Z."/>
            <person name="Krasevec N."/>
            <person name="Kuo A."/>
            <person name="Kusch H."/>
            <person name="LaButti K."/>
            <person name="Lagendijk E.L."/>
            <person name="Lapidus A."/>
            <person name="Levasseur A."/>
            <person name="Lindquist E."/>
            <person name="Lipzen A."/>
            <person name="Logrieco A.F."/>
            <person name="MacCabe A."/>
            <person name="Maekelae M.R."/>
            <person name="Malavazi I."/>
            <person name="Melin P."/>
            <person name="Meyer V."/>
            <person name="Mielnichuk N."/>
            <person name="Miskei M."/>
            <person name="Molnar A.P."/>
            <person name="Mule G."/>
            <person name="Ngan C.Y."/>
            <person name="Orejas M."/>
            <person name="Orosz E."/>
            <person name="Ouedraogo J.P."/>
            <person name="Overkamp K.M."/>
            <person name="Park H.-S."/>
            <person name="Perrone G."/>
            <person name="Piumi F."/>
            <person name="Punt P.J."/>
            <person name="Ram A.F."/>
            <person name="Ramon A."/>
            <person name="Rauscher S."/>
            <person name="Record E."/>
            <person name="Riano-Pachon D.M."/>
            <person name="Robert V."/>
            <person name="Roehrig J."/>
            <person name="Ruller R."/>
            <person name="Salamov A."/>
            <person name="Salih N.S."/>
            <person name="Samson R.A."/>
            <person name="Sandor E."/>
            <person name="Sanguinetti M."/>
            <person name="Schuetze T."/>
            <person name="Sepcic K."/>
            <person name="Shelest E."/>
            <person name="Sherlock G."/>
            <person name="Sophianopoulou V."/>
            <person name="Squina F.M."/>
            <person name="Sun H."/>
            <person name="Susca A."/>
            <person name="Todd R.B."/>
            <person name="Tsang A."/>
            <person name="Unkles S.E."/>
            <person name="van de Wiele N."/>
            <person name="van Rossen-Uffink D."/>
            <person name="Oliveira J.V."/>
            <person name="Vesth T.C."/>
            <person name="Visser J."/>
            <person name="Yu J.-H."/>
            <person name="Zhou M."/>
            <person name="Andersen M.R."/>
            <person name="Archer D.B."/>
            <person name="Baker S.E."/>
            <person name="Benoit I."/>
            <person name="Brakhage A.A."/>
            <person name="Braus G.H."/>
            <person name="Fischer R."/>
            <person name="Frisvad J.C."/>
            <person name="Goldman G.H."/>
            <person name="Houbraken J."/>
            <person name="Oakley B."/>
            <person name="Pocsi I."/>
            <person name="Scazzocchio C."/>
            <person name="Seiboth B."/>
            <person name="vanKuyk P.A."/>
            <person name="Wortman J."/>
            <person name="Dyer P.S."/>
            <person name="Grigoriev I.V."/>
        </authorList>
    </citation>
    <scope>NUCLEOTIDE SEQUENCE [LARGE SCALE GENOMIC DNA]</scope>
    <source>
        <strain evidence="4">CBS 101740 / IMI 381727 / IBT 21946</strain>
    </source>
</reference>
<evidence type="ECO:0000256" key="1">
    <source>
        <dbReference type="SAM" id="MobiDB-lite"/>
    </source>
</evidence>
<dbReference type="SUPFAM" id="SSF50978">
    <property type="entry name" value="WD40 repeat-like"/>
    <property type="match status" value="1"/>
</dbReference>
<evidence type="ECO:0000313" key="4">
    <source>
        <dbReference type="Proteomes" id="UP000184499"/>
    </source>
</evidence>